<evidence type="ECO:0000256" key="1">
    <source>
        <dbReference type="SAM" id="Phobius"/>
    </source>
</evidence>
<evidence type="ECO:0000313" key="3">
    <source>
        <dbReference type="Proteomes" id="UP001229209"/>
    </source>
</evidence>
<reference evidence="2 3" key="1">
    <citation type="submission" date="2023-07" db="EMBL/GenBank/DDBJ databases">
        <title>Genomic Encyclopedia of Type Strains, Phase IV (KMG-IV): sequencing the most valuable type-strain genomes for metagenomic binning, comparative biology and taxonomic classification.</title>
        <authorList>
            <person name="Goeker M."/>
        </authorList>
    </citation>
    <scope>NUCLEOTIDE SEQUENCE [LARGE SCALE GENOMIC DNA]</scope>
    <source>
        <strain evidence="2 3">DSM 25924</strain>
    </source>
</reference>
<evidence type="ECO:0000313" key="2">
    <source>
        <dbReference type="EMBL" id="MDP9727682.1"/>
    </source>
</evidence>
<dbReference type="Proteomes" id="UP001229209">
    <property type="component" value="Unassembled WGS sequence"/>
</dbReference>
<keyword evidence="1" id="KW-1133">Transmembrane helix</keyword>
<keyword evidence="3" id="KW-1185">Reference proteome</keyword>
<comment type="caution">
    <text evidence="2">The sequence shown here is derived from an EMBL/GenBank/DDBJ whole genome shotgun (WGS) entry which is preliminary data.</text>
</comment>
<gene>
    <name evidence="2" type="ORF">J2S04_000609</name>
</gene>
<keyword evidence="1" id="KW-0812">Transmembrane</keyword>
<proteinExistence type="predicted"/>
<dbReference type="RefSeq" id="WP_306953208.1">
    <property type="nucleotide sequence ID" value="NZ_JAURUO010000002.1"/>
</dbReference>
<keyword evidence="1" id="KW-0472">Membrane</keyword>
<protein>
    <submittedName>
        <fullName evidence="2">Uncharacterized protein</fullName>
    </submittedName>
</protein>
<accession>A0ABT9LTU8</accession>
<sequence length="49" mass="5682">MWVTMIATVIVDNVWSVWTSRQLEVFDLPIWTAYLGLVMFVWAVIPLIG</sequence>
<dbReference type="EMBL" id="JAURUO010000002">
    <property type="protein sequence ID" value="MDP9727682.1"/>
    <property type="molecule type" value="Genomic_DNA"/>
</dbReference>
<organism evidence="2 3">
    <name type="scientific">Alicyclobacillus tolerans</name>
    <dbReference type="NCBI Taxonomy" id="90970"/>
    <lineage>
        <taxon>Bacteria</taxon>
        <taxon>Bacillati</taxon>
        <taxon>Bacillota</taxon>
        <taxon>Bacilli</taxon>
        <taxon>Bacillales</taxon>
        <taxon>Alicyclobacillaceae</taxon>
        <taxon>Alicyclobacillus</taxon>
    </lineage>
</organism>
<name>A0ABT9LTU8_9BACL</name>
<feature type="transmembrane region" description="Helical" evidence="1">
    <location>
        <begin position="28"/>
        <end position="48"/>
    </location>
</feature>